<feature type="region of interest" description="Disordered" evidence="1">
    <location>
        <begin position="27"/>
        <end position="115"/>
    </location>
</feature>
<feature type="compositionally biased region" description="Low complexity" evidence="1">
    <location>
        <begin position="97"/>
        <end position="107"/>
    </location>
</feature>
<accession>A0A6G1IVD2</accession>
<feature type="region of interest" description="Disordered" evidence="1">
    <location>
        <begin position="208"/>
        <end position="233"/>
    </location>
</feature>
<name>A0A6G1IVD2_9PLEO</name>
<dbReference type="OrthoDB" id="3912456at2759"/>
<evidence type="ECO:0000313" key="2">
    <source>
        <dbReference type="EMBL" id="KAF2682202.1"/>
    </source>
</evidence>
<dbReference type="Proteomes" id="UP000799291">
    <property type="component" value="Unassembled WGS sequence"/>
</dbReference>
<sequence>MCYKNYTQHSGCGHYGPLTNNPYTPCEPAFQSLLSTRGPSSPPLSPPAEFFPPSRSNTTASKRSSKRFFSMSGVLQRSSSTATSSSRRAVTGPDSTSNSRSNGSRNGQAGGNDLGIPDHELTATCASCPTLKSRTIVSPHASLGQVCQTCVKWLEAMRSMLGGYDKGRGIKGTPAFKEFLESREECVGVAVELGFAVPTLRGGGRRGIMGELGGGSRTPEEGWSPSESDSLYG</sequence>
<keyword evidence="3" id="KW-1185">Reference proteome</keyword>
<protein>
    <submittedName>
        <fullName evidence="2">Uncharacterized protein</fullName>
    </submittedName>
</protein>
<feature type="compositionally biased region" description="Low complexity" evidence="1">
    <location>
        <begin position="77"/>
        <end position="89"/>
    </location>
</feature>
<proteinExistence type="predicted"/>
<gene>
    <name evidence="2" type="ORF">K458DRAFT_391232</name>
</gene>
<dbReference type="EMBL" id="MU005588">
    <property type="protein sequence ID" value="KAF2682202.1"/>
    <property type="molecule type" value="Genomic_DNA"/>
</dbReference>
<evidence type="ECO:0000256" key="1">
    <source>
        <dbReference type="SAM" id="MobiDB-lite"/>
    </source>
</evidence>
<dbReference type="AlphaFoldDB" id="A0A6G1IVD2"/>
<organism evidence="2 3">
    <name type="scientific">Lentithecium fluviatile CBS 122367</name>
    <dbReference type="NCBI Taxonomy" id="1168545"/>
    <lineage>
        <taxon>Eukaryota</taxon>
        <taxon>Fungi</taxon>
        <taxon>Dikarya</taxon>
        <taxon>Ascomycota</taxon>
        <taxon>Pezizomycotina</taxon>
        <taxon>Dothideomycetes</taxon>
        <taxon>Pleosporomycetidae</taxon>
        <taxon>Pleosporales</taxon>
        <taxon>Massarineae</taxon>
        <taxon>Lentitheciaceae</taxon>
        <taxon>Lentithecium</taxon>
    </lineage>
</organism>
<reference evidence="2" key="1">
    <citation type="journal article" date="2020" name="Stud. Mycol.">
        <title>101 Dothideomycetes genomes: a test case for predicting lifestyles and emergence of pathogens.</title>
        <authorList>
            <person name="Haridas S."/>
            <person name="Albert R."/>
            <person name="Binder M."/>
            <person name="Bloem J."/>
            <person name="Labutti K."/>
            <person name="Salamov A."/>
            <person name="Andreopoulos B."/>
            <person name="Baker S."/>
            <person name="Barry K."/>
            <person name="Bills G."/>
            <person name="Bluhm B."/>
            <person name="Cannon C."/>
            <person name="Castanera R."/>
            <person name="Culley D."/>
            <person name="Daum C."/>
            <person name="Ezra D."/>
            <person name="Gonzalez J."/>
            <person name="Henrissat B."/>
            <person name="Kuo A."/>
            <person name="Liang C."/>
            <person name="Lipzen A."/>
            <person name="Lutzoni F."/>
            <person name="Magnuson J."/>
            <person name="Mondo S."/>
            <person name="Nolan M."/>
            <person name="Ohm R."/>
            <person name="Pangilinan J."/>
            <person name="Park H.-J."/>
            <person name="Ramirez L."/>
            <person name="Alfaro M."/>
            <person name="Sun H."/>
            <person name="Tritt A."/>
            <person name="Yoshinaga Y."/>
            <person name="Zwiers L.-H."/>
            <person name="Turgeon B."/>
            <person name="Goodwin S."/>
            <person name="Spatafora J."/>
            <person name="Crous P."/>
            <person name="Grigoriev I."/>
        </authorList>
    </citation>
    <scope>NUCLEOTIDE SEQUENCE</scope>
    <source>
        <strain evidence="2">CBS 122367</strain>
    </source>
</reference>
<evidence type="ECO:0000313" key="3">
    <source>
        <dbReference type="Proteomes" id="UP000799291"/>
    </source>
</evidence>
<feature type="compositionally biased region" description="Pro residues" evidence="1">
    <location>
        <begin position="40"/>
        <end position="50"/>
    </location>
</feature>